<organism evidence="1 2">
    <name type="scientific">Bradyrhizobium niftali</name>
    <dbReference type="NCBI Taxonomy" id="2560055"/>
    <lineage>
        <taxon>Bacteria</taxon>
        <taxon>Pseudomonadati</taxon>
        <taxon>Pseudomonadota</taxon>
        <taxon>Alphaproteobacteria</taxon>
        <taxon>Hyphomicrobiales</taxon>
        <taxon>Nitrobacteraceae</taxon>
        <taxon>Bradyrhizobium</taxon>
    </lineage>
</organism>
<dbReference type="OrthoDB" id="8239841at2"/>
<evidence type="ECO:0000313" key="1">
    <source>
        <dbReference type="EMBL" id="TFV43422.1"/>
    </source>
</evidence>
<gene>
    <name evidence="1" type="ORF">E4K65_31770</name>
</gene>
<name>A0A4Y9LNX7_9BRAD</name>
<keyword evidence="2" id="KW-1185">Reference proteome</keyword>
<accession>A0A4Y9LNX7</accession>
<dbReference type="EMBL" id="SPQT01000023">
    <property type="protein sequence ID" value="TFV43422.1"/>
    <property type="molecule type" value="Genomic_DNA"/>
</dbReference>
<comment type="caution">
    <text evidence="1">The sequence shown here is derived from an EMBL/GenBank/DDBJ whole genome shotgun (WGS) entry which is preliminary data.</text>
</comment>
<dbReference type="Proteomes" id="UP000297966">
    <property type="component" value="Unassembled WGS sequence"/>
</dbReference>
<sequence length="93" mass="10458">MTSQAIEGACAFAWRNYLLLHSGISENDSRRSALFRYVTNLRGTGEYDFDLLQIAAVAYLKKLDELHDDRRARLAADQALAERLASRSAQPGR</sequence>
<evidence type="ECO:0000313" key="2">
    <source>
        <dbReference type="Proteomes" id="UP000297966"/>
    </source>
</evidence>
<dbReference type="RefSeq" id="WP_135177484.1">
    <property type="nucleotide sequence ID" value="NZ_JBIYER010000001.1"/>
</dbReference>
<protein>
    <submittedName>
        <fullName evidence="1">Uncharacterized protein</fullName>
    </submittedName>
</protein>
<dbReference type="AlphaFoldDB" id="A0A4Y9LNX7"/>
<proteinExistence type="predicted"/>
<reference evidence="1 2" key="1">
    <citation type="submission" date="2019-03" db="EMBL/GenBank/DDBJ databases">
        <title>Bradyrhizobium diversity isolated from nodules of Chamaecrista fasciculata.</title>
        <authorList>
            <person name="Klepa M.S."/>
            <person name="Urquiaga M.O."/>
            <person name="Hungria M."/>
            <person name="Delamuta J.R."/>
        </authorList>
    </citation>
    <scope>NUCLEOTIDE SEQUENCE [LARGE SCALE GENOMIC DNA]</scope>
    <source>
        <strain evidence="1 2">CNPSo 3448</strain>
    </source>
</reference>